<dbReference type="EMBL" id="AP012204">
    <property type="protein sequence ID" value="BAK36771.1"/>
    <property type="molecule type" value="Genomic_DNA"/>
</dbReference>
<evidence type="ECO:0000313" key="7">
    <source>
        <dbReference type="Proteomes" id="UP000007947"/>
    </source>
</evidence>
<feature type="transmembrane region" description="Helical" evidence="5">
    <location>
        <begin position="100"/>
        <end position="125"/>
    </location>
</feature>
<dbReference type="SUPFAM" id="SSF81338">
    <property type="entry name" value="Aquaporin-like"/>
    <property type="match status" value="1"/>
</dbReference>
<accession>F5XPD1</accession>
<evidence type="ECO:0000256" key="5">
    <source>
        <dbReference type="SAM" id="Phobius"/>
    </source>
</evidence>
<dbReference type="InterPro" id="IPR000425">
    <property type="entry name" value="MIP"/>
</dbReference>
<gene>
    <name evidence="6" type="ordered locus">MLP_37570</name>
</gene>
<dbReference type="GO" id="GO:0015267">
    <property type="term" value="F:channel activity"/>
    <property type="evidence" value="ECO:0007669"/>
    <property type="project" value="InterPro"/>
</dbReference>
<evidence type="ECO:0000256" key="4">
    <source>
        <dbReference type="ARBA" id="ARBA00023136"/>
    </source>
</evidence>
<evidence type="ECO:0000256" key="2">
    <source>
        <dbReference type="ARBA" id="ARBA00022692"/>
    </source>
</evidence>
<proteinExistence type="predicted"/>
<feature type="transmembrane region" description="Helical" evidence="5">
    <location>
        <begin position="207"/>
        <end position="227"/>
    </location>
</feature>
<keyword evidence="2 5" id="KW-0812">Transmembrane</keyword>
<keyword evidence="7" id="KW-1185">Reference proteome</keyword>
<dbReference type="Proteomes" id="UP000007947">
    <property type="component" value="Chromosome"/>
</dbReference>
<dbReference type="eggNOG" id="COG0580">
    <property type="taxonomic scope" value="Bacteria"/>
</dbReference>
<dbReference type="STRING" id="1032480.MLP_37570"/>
<protein>
    <recommendedName>
        <fullName evidence="8">Aquaporin family protein</fullName>
    </recommendedName>
</protein>
<feature type="transmembrane region" description="Helical" evidence="5">
    <location>
        <begin position="137"/>
        <end position="156"/>
    </location>
</feature>
<evidence type="ECO:0000313" key="6">
    <source>
        <dbReference type="EMBL" id="BAK36771.1"/>
    </source>
</evidence>
<dbReference type="Gene3D" id="1.20.1080.10">
    <property type="entry name" value="Glycerol uptake facilitator protein"/>
    <property type="match status" value="1"/>
</dbReference>
<dbReference type="HOGENOM" id="CLU_020019_8_0_11"/>
<comment type="subcellular location">
    <subcellularLocation>
        <location evidence="1">Membrane</location>
        <topology evidence="1">Multi-pass membrane protein</topology>
    </subcellularLocation>
</comment>
<reference evidence="6 7" key="1">
    <citation type="submission" date="2011-05" db="EMBL/GenBank/DDBJ databases">
        <title>Whole genome sequence of Microlunatus phosphovorus NM-1.</title>
        <authorList>
            <person name="Hosoyama A."/>
            <person name="Sasaki K."/>
            <person name="Harada T."/>
            <person name="Igarashi R."/>
            <person name="Kawakoshi A."/>
            <person name="Sasagawa M."/>
            <person name="Fukada J."/>
            <person name="Nakamura S."/>
            <person name="Katano Y."/>
            <person name="Hanada S."/>
            <person name="Kamagata Y."/>
            <person name="Nakamura N."/>
            <person name="Yamazaki S."/>
            <person name="Fujita N."/>
        </authorList>
    </citation>
    <scope>NUCLEOTIDE SEQUENCE [LARGE SCALE GENOMIC DNA]</scope>
    <source>
        <strain evidence="7">ATCC 700054 / DSM 10555 / JCM 9379 / NBRC 101784 / NCIMB 13414 / VKM Ac-1990 / NM-1</strain>
    </source>
</reference>
<keyword evidence="3 5" id="KW-1133">Transmembrane helix</keyword>
<dbReference type="Pfam" id="PF00230">
    <property type="entry name" value="MIP"/>
    <property type="match status" value="1"/>
</dbReference>
<evidence type="ECO:0008006" key="8">
    <source>
        <dbReference type="Google" id="ProtNLM"/>
    </source>
</evidence>
<evidence type="ECO:0000256" key="3">
    <source>
        <dbReference type="ARBA" id="ARBA00022989"/>
    </source>
</evidence>
<organism evidence="6 7">
    <name type="scientific">Microlunatus phosphovorus (strain ATCC 700054 / DSM 10555 / JCM 9379 / NBRC 101784 / NCIMB 13414 / VKM Ac-1990 / NM-1)</name>
    <dbReference type="NCBI Taxonomy" id="1032480"/>
    <lineage>
        <taxon>Bacteria</taxon>
        <taxon>Bacillati</taxon>
        <taxon>Actinomycetota</taxon>
        <taxon>Actinomycetes</taxon>
        <taxon>Propionibacteriales</taxon>
        <taxon>Propionibacteriaceae</taxon>
        <taxon>Microlunatus</taxon>
    </lineage>
</organism>
<dbReference type="KEGG" id="mph:MLP_37570"/>
<keyword evidence="4 5" id="KW-0472">Membrane</keyword>
<name>F5XPD1_MICPN</name>
<feature type="transmembrane region" description="Helical" evidence="5">
    <location>
        <begin position="168"/>
        <end position="187"/>
    </location>
</feature>
<dbReference type="InterPro" id="IPR023271">
    <property type="entry name" value="Aquaporin-like"/>
</dbReference>
<sequence length="235" mass="23446">MTDAALAAPSARAMPTRGGLVGVVAAEATGTALLVAAIIGSGIAADQAFPHSPGLALLVNAIATGAALAALIALGQVSAAFYPLVTLVARARRDLSTRQAAAAIGAQLTGAALGVTLANIMFALPPLTLATAERADGPVLLGEFIATVGLLLVVVLTARTRDPLRVGVAVGGYITAAMWFTSSTAFANPAVTLARIGTDTFTGINPASAAMFLAAQTLALPAAYFLARLITRSTP</sequence>
<dbReference type="AlphaFoldDB" id="F5XPD1"/>
<dbReference type="GO" id="GO:0016020">
    <property type="term" value="C:membrane"/>
    <property type="evidence" value="ECO:0007669"/>
    <property type="project" value="UniProtKB-SubCell"/>
</dbReference>
<feature type="transmembrane region" description="Helical" evidence="5">
    <location>
        <begin position="55"/>
        <end position="88"/>
    </location>
</feature>
<evidence type="ECO:0000256" key="1">
    <source>
        <dbReference type="ARBA" id="ARBA00004141"/>
    </source>
</evidence>
<feature type="transmembrane region" description="Helical" evidence="5">
    <location>
        <begin position="20"/>
        <end position="43"/>
    </location>
</feature>